<name>A0ABY3G2X6_9BACT</name>
<proteinExistence type="predicted"/>
<protein>
    <submittedName>
        <fullName evidence="1">Uncharacterized protein</fullName>
    </submittedName>
</protein>
<reference evidence="1 2" key="1">
    <citation type="submission" date="2019-07" db="EMBL/GenBank/DDBJ databases">
        <title>Rapid identification of Enteric Bacteria from Whole Genome Sequences (WGS) using Average Nucleotide Identity (ANI).</title>
        <authorList>
            <person name="Lane C."/>
        </authorList>
    </citation>
    <scope>NUCLEOTIDE SEQUENCE [LARGE SCALE GENOMIC DNA]</scope>
    <source>
        <strain evidence="1 2">2011D-8905</strain>
    </source>
</reference>
<dbReference type="Proteomes" id="UP000321614">
    <property type="component" value="Unassembled WGS sequence"/>
</dbReference>
<comment type="caution">
    <text evidence="1">The sequence shown here is derived from an EMBL/GenBank/DDBJ whole genome shotgun (WGS) entry which is preliminary data.</text>
</comment>
<accession>A0ABY3G2X6</accession>
<gene>
    <name evidence="1" type="ORF">ZA01_05095</name>
</gene>
<organism evidence="1 2">
    <name type="scientific">Campylobacter insulaenigrae</name>
    <dbReference type="NCBI Taxonomy" id="260714"/>
    <lineage>
        <taxon>Bacteria</taxon>
        <taxon>Pseudomonadati</taxon>
        <taxon>Campylobacterota</taxon>
        <taxon>Epsilonproteobacteria</taxon>
        <taxon>Campylobacterales</taxon>
        <taxon>Campylobacteraceae</taxon>
        <taxon>Campylobacter</taxon>
    </lineage>
</organism>
<dbReference type="EMBL" id="VOAW01000015">
    <property type="protein sequence ID" value="TWO24484.1"/>
    <property type="molecule type" value="Genomic_DNA"/>
</dbReference>
<dbReference type="RefSeq" id="WP_147500865.1">
    <property type="nucleotide sequence ID" value="NZ_VOAW01000015.1"/>
</dbReference>
<evidence type="ECO:0000313" key="2">
    <source>
        <dbReference type="Proteomes" id="UP000321614"/>
    </source>
</evidence>
<evidence type="ECO:0000313" key="1">
    <source>
        <dbReference type="EMBL" id="TWO24484.1"/>
    </source>
</evidence>
<sequence length="144" mass="17105">MALAVETIQDYIIQKGKKSFWMCFNTPNNDFHVNKTKHSDLFDKDKTDYKTRDEFLAFMKENFPKTKLTMVFDTAPVGYLLYPYLGSLAVDCEENDEVYKAINKKYEDENCMPKSMNAVFWEMSLEVAKELHEARKFDYENFER</sequence>
<keyword evidence="2" id="KW-1185">Reference proteome</keyword>